<accession>A0A561UZY4</accession>
<gene>
    <name evidence="1" type="ORF">FHX80_113400</name>
</gene>
<dbReference type="AlphaFoldDB" id="A0A561UZY4"/>
<name>A0A561UZY4_9ACTN</name>
<reference evidence="1 2" key="1">
    <citation type="submission" date="2019-06" db="EMBL/GenBank/DDBJ databases">
        <title>Sequencing the genomes of 1000 actinobacteria strains.</title>
        <authorList>
            <person name="Klenk H.-P."/>
        </authorList>
    </citation>
    <scope>NUCLEOTIDE SEQUENCE [LARGE SCALE GENOMIC DNA]</scope>
    <source>
        <strain evidence="1 2">DSM 42059</strain>
    </source>
</reference>
<proteinExistence type="predicted"/>
<protein>
    <submittedName>
        <fullName evidence="1">Uncharacterized protein</fullName>
    </submittedName>
</protein>
<evidence type="ECO:0000313" key="1">
    <source>
        <dbReference type="EMBL" id="TWG04928.1"/>
    </source>
</evidence>
<evidence type="ECO:0000313" key="2">
    <source>
        <dbReference type="Proteomes" id="UP000318186"/>
    </source>
</evidence>
<dbReference type="EMBL" id="VIWW01000001">
    <property type="protein sequence ID" value="TWG04928.1"/>
    <property type="molecule type" value="Genomic_DNA"/>
</dbReference>
<dbReference type="Proteomes" id="UP000318186">
    <property type="component" value="Unassembled WGS sequence"/>
</dbReference>
<comment type="caution">
    <text evidence="1">The sequence shown here is derived from an EMBL/GenBank/DDBJ whole genome shotgun (WGS) entry which is preliminary data.</text>
</comment>
<sequence>MTWTTCALVCRRTLPPTGSAAPNTDSGADTARMVSCSGRAVSSVQFETVR</sequence>
<organism evidence="1 2">
    <name type="scientific">Streptomyces brevispora</name>
    <dbReference type="NCBI Taxonomy" id="887462"/>
    <lineage>
        <taxon>Bacteria</taxon>
        <taxon>Bacillati</taxon>
        <taxon>Actinomycetota</taxon>
        <taxon>Actinomycetes</taxon>
        <taxon>Kitasatosporales</taxon>
        <taxon>Streptomycetaceae</taxon>
        <taxon>Streptomyces</taxon>
    </lineage>
</organism>